<reference evidence="2 3" key="4">
    <citation type="journal article" date="2009" name="Appl. Environ. Microbiol.">
        <title>Comparative genome-wide transcriptional profiling of Azorhizobium caulinodans ORS571 grown under free-living and symbiotic conditions.</title>
        <authorList>
            <person name="Tsukada S."/>
            <person name="Aono T."/>
            <person name="Akiba N."/>
            <person name="Lee KB."/>
            <person name="Liu CT."/>
            <person name="Toyazaki H."/>
            <person name="Oyaizu H."/>
        </authorList>
    </citation>
    <scope>NUCLEOTIDE SEQUENCE [LARGE SCALE GENOMIC DNA]</scope>
    <source>
        <strain evidence="3">ATCC 43989 / DSM 5975 / JCM 20966 / LMG 6465 / NBRC 14845 / NCIMB 13405 / ORS 571</strain>
    </source>
</reference>
<dbReference type="KEGG" id="azc:AZC_4008"/>
<evidence type="ECO:0000313" key="3">
    <source>
        <dbReference type="Proteomes" id="UP000000270"/>
    </source>
</evidence>
<keyword evidence="1" id="KW-0732">Signal</keyword>
<dbReference type="AlphaFoldDB" id="A8ILA4"/>
<reference evidence="2 3" key="5">
    <citation type="journal article" date="2010" name="Appl. Environ. Microbiol.">
        <title>phrR-like gene praR of Azorhizobium caulinodans ORS571 is essential for symbiosis with Sesbania rostrata and is involved in expression of reb genes.</title>
        <authorList>
            <person name="Akiba N."/>
            <person name="Aono T."/>
            <person name="Toyazaki H."/>
            <person name="Sato S."/>
            <person name="Oyaizu H."/>
        </authorList>
    </citation>
    <scope>NUCLEOTIDE SEQUENCE [LARGE SCALE GENOMIC DNA]</scope>
    <source>
        <strain evidence="3">ATCC 43989 / DSM 5975 / JCM 20966 / LMG 6465 / NBRC 14845 / NCIMB 13405 / ORS 571</strain>
    </source>
</reference>
<protein>
    <submittedName>
        <fullName evidence="2">Uncharacterized protein</fullName>
    </submittedName>
</protein>
<dbReference type="EMBL" id="AP009384">
    <property type="protein sequence ID" value="BAF90006.1"/>
    <property type="molecule type" value="Genomic_DNA"/>
</dbReference>
<reference evidence="2 3" key="1">
    <citation type="journal article" date="2007" name="Appl. Environ. Microbiol.">
        <title>Rhizobial factors required for stem nodule maturation and maintenance in Sesbania rostrata-Azorhizobium caulinodans ORS571 symbiosis.</title>
        <authorList>
            <person name="Suzuki S."/>
            <person name="Aono T."/>
            <person name="Lee KB."/>
            <person name="Suzuki T."/>
            <person name="Liu CT."/>
            <person name="Miwa H."/>
            <person name="Wakao S."/>
            <person name="Iki T."/>
            <person name="Oyaizu H."/>
        </authorList>
    </citation>
    <scope>NUCLEOTIDE SEQUENCE [LARGE SCALE GENOMIC DNA]</scope>
    <source>
        <strain evidence="3">ATCC 43989 / DSM 5975 / JCM 20966 / LMG 6465 / NBRC 14845 / NCIMB 13405 / ORS 571</strain>
    </source>
</reference>
<keyword evidence="3" id="KW-1185">Reference proteome</keyword>
<feature type="signal peptide" evidence="1">
    <location>
        <begin position="1"/>
        <end position="22"/>
    </location>
</feature>
<name>A8ILA4_AZOC5</name>
<gene>
    <name evidence="2" type="ordered locus">AZC_4008</name>
</gene>
<accession>A8ILA4</accession>
<organism evidence="2 3">
    <name type="scientific">Azorhizobium caulinodans (strain ATCC 43989 / DSM 5975 / JCM 20966 / LMG 6465 / NBRC 14845 / NCIMB 13405 / ORS 571)</name>
    <dbReference type="NCBI Taxonomy" id="438753"/>
    <lineage>
        <taxon>Bacteria</taxon>
        <taxon>Pseudomonadati</taxon>
        <taxon>Pseudomonadota</taxon>
        <taxon>Alphaproteobacteria</taxon>
        <taxon>Hyphomicrobiales</taxon>
        <taxon>Xanthobacteraceae</taxon>
        <taxon>Azorhizobium</taxon>
    </lineage>
</organism>
<reference evidence="2 3" key="3">
    <citation type="journal article" date="2008" name="BMC Genomics">
        <title>The genome of the versatile nitrogen fixer Azorhizobium caulinodans ORS571.</title>
        <authorList>
            <person name="Lee KB."/>
            <person name="Backer P.D."/>
            <person name="Aono T."/>
            <person name="Liu CT."/>
            <person name="Suzuki S."/>
            <person name="Suzuki T."/>
            <person name="Kaneko T."/>
            <person name="Yamada M."/>
            <person name="Tabata S."/>
            <person name="Kupfer D.M."/>
            <person name="Najar F.Z."/>
            <person name="Wiley G.B."/>
            <person name="Roe B."/>
            <person name="Binnewies T.T."/>
            <person name="Ussery D.W."/>
            <person name="D'Haeze W."/>
            <person name="Herder J.D."/>
            <person name="Gevers D."/>
            <person name="Vereecke D."/>
            <person name="Holsters M."/>
            <person name="Oyaizu H."/>
        </authorList>
    </citation>
    <scope>NUCLEOTIDE SEQUENCE [LARGE SCALE GENOMIC DNA]</scope>
    <source>
        <strain evidence="3">ATCC 43989 / DSM 5975 / JCM 20966 / LMG 6465 / NBRC 14845 / NCIMB 13405 / ORS 571</strain>
    </source>
</reference>
<dbReference type="HOGENOM" id="CLU_3284196_0_0_5"/>
<dbReference type="RefSeq" id="WP_012172528.1">
    <property type="nucleotide sequence ID" value="NC_009937.1"/>
</dbReference>
<sequence length="40" mass="4048">MKRLAFALVTLSLLGATAPAFADCPAHASNTTKSTPSKGT</sequence>
<reference evidence="3" key="2">
    <citation type="submission" date="2007-04" db="EMBL/GenBank/DDBJ databases">
        <title>Complete genome sequence of the nitrogen-fixing bacterium Azorhizobium caulinodans ORS571.</title>
        <authorList>
            <person name="Lee K.B."/>
            <person name="Backer P.D."/>
            <person name="Aono T."/>
            <person name="Liu C.T."/>
            <person name="Suzuki S."/>
            <person name="Suzuki T."/>
            <person name="Kaneko T."/>
            <person name="Yamada M."/>
            <person name="Tabata S."/>
            <person name="Kupfer D.M."/>
            <person name="Najar F.Z."/>
            <person name="Wiley G.B."/>
            <person name="Roe B."/>
            <person name="Binnewies T."/>
            <person name="Ussery D."/>
            <person name="Vereecke D."/>
            <person name="Gevers D."/>
            <person name="Holsters M."/>
            <person name="Oyaizu H."/>
        </authorList>
    </citation>
    <scope>NUCLEOTIDE SEQUENCE [LARGE SCALE GENOMIC DNA]</scope>
    <source>
        <strain evidence="3">ATCC 43989 / DSM 5975 / JCM 20966 / LMG 6465 / NBRC 14845 / NCIMB 13405 / ORS 571</strain>
    </source>
</reference>
<feature type="chain" id="PRO_5002721748" evidence="1">
    <location>
        <begin position="23"/>
        <end position="40"/>
    </location>
</feature>
<proteinExistence type="predicted"/>
<evidence type="ECO:0000313" key="2">
    <source>
        <dbReference type="EMBL" id="BAF90006.1"/>
    </source>
</evidence>
<dbReference type="Proteomes" id="UP000000270">
    <property type="component" value="Chromosome"/>
</dbReference>
<reference evidence="2 3" key="6">
    <citation type="journal article" date="2011" name="Appl. Environ. Microbiol.">
        <title>Involvement of the azorhizobial chromosome partition gene (parA) in the onset of bacteroid differentiation during Sesbania rostrata stem nodule development.</title>
        <authorList>
            <person name="Liu CT."/>
            <person name="Lee KB."/>
            <person name="Wang YS."/>
            <person name="Peng MH."/>
            <person name="Lee KT."/>
            <person name="Suzuki S."/>
            <person name="Suzuki T."/>
            <person name="Oyaizu H."/>
        </authorList>
    </citation>
    <scope>NUCLEOTIDE SEQUENCE [LARGE SCALE GENOMIC DNA]</scope>
    <source>
        <strain evidence="3">ATCC 43989 / DSM 5975 / JCM 20966 / LMG 6465 / NBRC 14845 / NCIMB 13405 / ORS 571</strain>
    </source>
</reference>
<evidence type="ECO:0000256" key="1">
    <source>
        <dbReference type="SAM" id="SignalP"/>
    </source>
</evidence>